<gene>
    <name evidence="1" type="ORF">EV356DRAFT_25950</name>
</gene>
<dbReference type="Proteomes" id="UP000800092">
    <property type="component" value="Unassembled WGS sequence"/>
</dbReference>
<organism evidence="1 2">
    <name type="scientific">Viridothelium virens</name>
    <name type="common">Speckled blister lichen</name>
    <name type="synonym">Trypethelium virens</name>
    <dbReference type="NCBI Taxonomy" id="1048519"/>
    <lineage>
        <taxon>Eukaryota</taxon>
        <taxon>Fungi</taxon>
        <taxon>Dikarya</taxon>
        <taxon>Ascomycota</taxon>
        <taxon>Pezizomycotina</taxon>
        <taxon>Dothideomycetes</taxon>
        <taxon>Dothideomycetes incertae sedis</taxon>
        <taxon>Trypetheliales</taxon>
        <taxon>Trypetheliaceae</taxon>
        <taxon>Viridothelium</taxon>
    </lineage>
</organism>
<proteinExistence type="predicted"/>
<accession>A0A6A6HGZ9</accession>
<keyword evidence="2" id="KW-1185">Reference proteome</keyword>
<evidence type="ECO:0000313" key="1">
    <source>
        <dbReference type="EMBL" id="KAF2237118.1"/>
    </source>
</evidence>
<sequence>MGADLISSLAAINYPASRLVAPPYSPPSEALSSGAVVPEGCKRLPERARILPFTPFSGGAPGPARSIQRPFSPLPAATYAASPAPPYPLPAPSCSAGLLLARKKASSSATLPDGASPMQSSARVMMAPDGSLCGRLHFARSLAVAPCLLL</sequence>
<protein>
    <submittedName>
        <fullName evidence="1">Uncharacterized protein</fullName>
    </submittedName>
</protein>
<evidence type="ECO:0000313" key="2">
    <source>
        <dbReference type="Proteomes" id="UP000800092"/>
    </source>
</evidence>
<dbReference type="AlphaFoldDB" id="A0A6A6HGZ9"/>
<reference evidence="1" key="1">
    <citation type="journal article" date="2020" name="Stud. Mycol.">
        <title>101 Dothideomycetes genomes: a test case for predicting lifestyles and emergence of pathogens.</title>
        <authorList>
            <person name="Haridas S."/>
            <person name="Albert R."/>
            <person name="Binder M."/>
            <person name="Bloem J."/>
            <person name="Labutti K."/>
            <person name="Salamov A."/>
            <person name="Andreopoulos B."/>
            <person name="Baker S."/>
            <person name="Barry K."/>
            <person name="Bills G."/>
            <person name="Bluhm B."/>
            <person name="Cannon C."/>
            <person name="Castanera R."/>
            <person name="Culley D."/>
            <person name="Daum C."/>
            <person name="Ezra D."/>
            <person name="Gonzalez J."/>
            <person name="Henrissat B."/>
            <person name="Kuo A."/>
            <person name="Liang C."/>
            <person name="Lipzen A."/>
            <person name="Lutzoni F."/>
            <person name="Magnuson J."/>
            <person name="Mondo S."/>
            <person name="Nolan M."/>
            <person name="Ohm R."/>
            <person name="Pangilinan J."/>
            <person name="Park H.-J."/>
            <person name="Ramirez L."/>
            <person name="Alfaro M."/>
            <person name="Sun H."/>
            <person name="Tritt A."/>
            <person name="Yoshinaga Y."/>
            <person name="Zwiers L.-H."/>
            <person name="Turgeon B."/>
            <person name="Goodwin S."/>
            <person name="Spatafora J."/>
            <person name="Crous P."/>
            <person name="Grigoriev I."/>
        </authorList>
    </citation>
    <scope>NUCLEOTIDE SEQUENCE</scope>
    <source>
        <strain evidence="1">Tuck. ex Michener</strain>
    </source>
</reference>
<name>A0A6A6HGZ9_VIRVR</name>
<dbReference type="EMBL" id="ML991781">
    <property type="protein sequence ID" value="KAF2237118.1"/>
    <property type="molecule type" value="Genomic_DNA"/>
</dbReference>